<dbReference type="Proteomes" id="UP000001353">
    <property type="component" value="Chromosome"/>
</dbReference>
<dbReference type="HOGENOM" id="CLU_2467073_0_0_5"/>
<dbReference type="AlphaFoldDB" id="F7ZHQ4"/>
<name>F7ZHQ4_ROSLO</name>
<organism evidence="1 2">
    <name type="scientific">Roseobacter litoralis (strain ATCC 49566 / DSM 6996 / JCM 21268 / NBRC 15278 / OCh 149)</name>
    <dbReference type="NCBI Taxonomy" id="391595"/>
    <lineage>
        <taxon>Bacteria</taxon>
        <taxon>Pseudomonadati</taxon>
        <taxon>Pseudomonadota</taxon>
        <taxon>Alphaproteobacteria</taxon>
        <taxon>Rhodobacterales</taxon>
        <taxon>Roseobacteraceae</taxon>
        <taxon>Roseobacter</taxon>
    </lineage>
</organism>
<reference evidence="1 2" key="1">
    <citation type="journal article" date="2011" name="BMC Genomics">
        <title>Comparative genome analysis and genome-guided physiological analysis of Roseobacter litoralis.</title>
        <authorList>
            <person name="Kalhoefer D."/>
            <person name="Thole S."/>
            <person name="Voget S."/>
            <person name="Lehmann R."/>
            <person name="Liesegang H."/>
            <person name="Wollher A."/>
            <person name="Daniel R."/>
            <person name="Simon M."/>
            <person name="Brinkhoff T."/>
        </authorList>
    </citation>
    <scope>NUCLEOTIDE SEQUENCE [LARGE SCALE GENOMIC DNA]</scope>
    <source>
        <strain evidence="2">ATCC 49566 / DSM 6996 / JCM 21268 / NBRC 15278 / OCh 149</strain>
    </source>
</reference>
<evidence type="ECO:0000313" key="1">
    <source>
        <dbReference type="EMBL" id="AEI93664.1"/>
    </source>
</evidence>
<dbReference type="STRING" id="391595.RLO149_c016720"/>
<dbReference type="KEGG" id="rli:RLO149_c016720"/>
<protein>
    <submittedName>
        <fullName evidence="1">Uncharacterized protein</fullName>
    </submittedName>
</protein>
<dbReference type="EMBL" id="CP002623">
    <property type="protein sequence ID" value="AEI93664.1"/>
    <property type="molecule type" value="Genomic_DNA"/>
</dbReference>
<gene>
    <name evidence="1" type="ordered locus">RLO149_c016720</name>
</gene>
<proteinExistence type="predicted"/>
<sequence>MIFDLENYLSSIWRITVERGDIVPLPDDCAQMKAHVAIDWNPDGDSTIPRAPAASLRDICFRLNSPRLDGVQSTTRHAPWAFATTQAD</sequence>
<evidence type="ECO:0000313" key="2">
    <source>
        <dbReference type="Proteomes" id="UP000001353"/>
    </source>
</evidence>
<keyword evidence="2" id="KW-1185">Reference proteome</keyword>
<accession>F7ZHQ4</accession>